<dbReference type="KEGG" id="cmag:CBW24_01270"/>
<protein>
    <recommendedName>
        <fullName evidence="3">Lipoprotein</fullName>
    </recommendedName>
</protein>
<dbReference type="Proteomes" id="UP000219050">
    <property type="component" value="Chromosome"/>
</dbReference>
<accession>A0A291M2Q5</accession>
<organism evidence="1 2">
    <name type="scientific">Pacificitalea manganoxidans</name>
    <dbReference type="NCBI Taxonomy" id="1411902"/>
    <lineage>
        <taxon>Bacteria</taxon>
        <taxon>Pseudomonadati</taxon>
        <taxon>Pseudomonadota</taxon>
        <taxon>Alphaproteobacteria</taxon>
        <taxon>Rhodobacterales</taxon>
        <taxon>Paracoccaceae</taxon>
        <taxon>Pacificitalea</taxon>
    </lineage>
</organism>
<sequence>MLAALVLPVALAACGAVDRAAPLADVQRAAYRHNAPASLTLYTAISNNTGAGGHSGLLINGSQRVMFDPAGTWWNRRTPERGDVIYGMTDPALDLYVDYHARVTYHVVVQEVRVSPEVAEQALQIVQSYGAVGKSMCARSISDVLSRLPGFESVGRTWFPRALMEDFARLPGVTEAKVFDDSPDNNKGLLDAPIGG</sequence>
<reference evidence="1 2" key="1">
    <citation type="submission" date="2017-05" db="EMBL/GenBank/DDBJ databases">
        <title>Comparative genomic and metabolic analysis of manganese-oxidizing mechanisms in Celeribater manganoxidans DY25T: its adaption to the environment of polymetallic nodule.</title>
        <authorList>
            <person name="Wang X."/>
        </authorList>
    </citation>
    <scope>NUCLEOTIDE SEQUENCE [LARGE SCALE GENOMIC DNA]</scope>
    <source>
        <strain evidence="1 2">DY25</strain>
    </source>
</reference>
<evidence type="ECO:0008006" key="3">
    <source>
        <dbReference type="Google" id="ProtNLM"/>
    </source>
</evidence>
<dbReference type="OrthoDB" id="7666390at2"/>
<proteinExistence type="predicted"/>
<dbReference type="AlphaFoldDB" id="A0A291M2Q5"/>
<keyword evidence="2" id="KW-1185">Reference proteome</keyword>
<name>A0A291M2Q5_9RHOB</name>
<dbReference type="EMBL" id="CP021404">
    <property type="protein sequence ID" value="ATI43246.1"/>
    <property type="molecule type" value="Genomic_DNA"/>
</dbReference>
<evidence type="ECO:0000313" key="2">
    <source>
        <dbReference type="Proteomes" id="UP000219050"/>
    </source>
</evidence>
<gene>
    <name evidence="1" type="ORF">CBW24_01270</name>
</gene>
<evidence type="ECO:0000313" key="1">
    <source>
        <dbReference type="EMBL" id="ATI43246.1"/>
    </source>
</evidence>